<dbReference type="InterPro" id="IPR051158">
    <property type="entry name" value="Metallophosphoesterase_sf"/>
</dbReference>
<dbReference type="PANTHER" id="PTHR31302">
    <property type="entry name" value="TRANSMEMBRANE PROTEIN WITH METALLOPHOSPHOESTERASE DOMAIN-RELATED"/>
    <property type="match status" value="1"/>
</dbReference>
<comment type="caution">
    <text evidence="3">The sequence shown here is derived from an EMBL/GenBank/DDBJ whole genome shotgun (WGS) entry which is preliminary data.</text>
</comment>
<dbReference type="Proteomes" id="UP000290649">
    <property type="component" value="Unassembled WGS sequence"/>
</dbReference>
<dbReference type="Gene3D" id="3.60.21.10">
    <property type="match status" value="1"/>
</dbReference>
<keyword evidence="4" id="KW-1185">Reference proteome</keyword>
<keyword evidence="1" id="KW-0472">Membrane</keyword>
<feature type="transmembrane region" description="Helical" evidence="1">
    <location>
        <begin position="67"/>
        <end position="90"/>
    </location>
</feature>
<protein>
    <submittedName>
        <fullName evidence="3">Metallophosphoesterase</fullName>
    </submittedName>
</protein>
<dbReference type="EMBL" id="QOUX01000027">
    <property type="protein sequence ID" value="RXJ02092.1"/>
    <property type="molecule type" value="Genomic_DNA"/>
</dbReference>
<dbReference type="Pfam" id="PF00149">
    <property type="entry name" value="Metallophos"/>
    <property type="match status" value="1"/>
</dbReference>
<dbReference type="InterPro" id="IPR029052">
    <property type="entry name" value="Metallo-depent_PP-like"/>
</dbReference>
<reference evidence="3 4" key="1">
    <citation type="journal article" date="2019" name="Int. J. Syst. Evol. Microbiol.">
        <title>Anaerobacillus alkaliphilus sp. nov., a novel alkaliphilic and moderately halophilic bacterium.</title>
        <authorList>
            <person name="Borsodi A.K."/>
            <person name="Aszalos J.M."/>
            <person name="Bihari P."/>
            <person name="Nagy I."/>
            <person name="Schumann P."/>
            <person name="Sproer C."/>
            <person name="Kovacs A.L."/>
            <person name="Boka K."/>
            <person name="Dobosy P."/>
            <person name="Ovari M."/>
            <person name="Szili-Kovacs T."/>
            <person name="Toth E."/>
        </authorList>
    </citation>
    <scope>NUCLEOTIDE SEQUENCE [LARGE SCALE GENOMIC DNA]</scope>
    <source>
        <strain evidence="3 4">B16-10</strain>
    </source>
</reference>
<organism evidence="3 4">
    <name type="scientific">Anaerobacillus alkaliphilus</name>
    <dbReference type="NCBI Taxonomy" id="1548597"/>
    <lineage>
        <taxon>Bacteria</taxon>
        <taxon>Bacillati</taxon>
        <taxon>Bacillota</taxon>
        <taxon>Bacilli</taxon>
        <taxon>Bacillales</taxon>
        <taxon>Bacillaceae</taxon>
        <taxon>Anaerobacillus</taxon>
    </lineage>
</organism>
<dbReference type="GO" id="GO:0016787">
    <property type="term" value="F:hydrolase activity"/>
    <property type="evidence" value="ECO:0007669"/>
    <property type="project" value="InterPro"/>
</dbReference>
<dbReference type="CDD" id="cd07385">
    <property type="entry name" value="MPP_YkuE_C"/>
    <property type="match status" value="1"/>
</dbReference>
<feature type="transmembrane region" description="Helical" evidence="1">
    <location>
        <begin position="6"/>
        <end position="28"/>
    </location>
</feature>
<feature type="domain" description="Calcineurin-like phosphoesterase" evidence="2">
    <location>
        <begin position="138"/>
        <end position="301"/>
    </location>
</feature>
<feature type="transmembrane region" description="Helical" evidence="1">
    <location>
        <begin position="40"/>
        <end position="61"/>
    </location>
</feature>
<proteinExistence type="predicted"/>
<gene>
    <name evidence="3" type="ORF">DS745_08365</name>
</gene>
<keyword evidence="1" id="KW-0812">Transmembrane</keyword>
<dbReference type="SUPFAM" id="SSF56300">
    <property type="entry name" value="Metallo-dependent phosphatases"/>
    <property type="match status" value="1"/>
</dbReference>
<sequence length="359" mass="41704">MVSLMIIAFLFIYFLLAFYVSYNGWVWLKNTYSFSYKKTYFITMFFVSISFFLSQFIHFQLLTWIGYLWLVIFGYGLLLFPILNLIYYLNKKRGLKWFGYSMVAFYLFVFSYGSYNMWSPVVVSYDIELKKETDIDELKILMVSDIHISETIGNRFINRLINLSNQVEPDIIFLAGDVLDNSIDPYLKHNIGETLAGLTAPMGVYAVLGNHEYYGNDIPIFIREMNEINVTVLVDEVYNFNDLFYIVGRKDYSDLERQEIALLTNDLEKDKPIFLIDHQPREFDEVSAAGVDLMVSGHTHKGQLFPGNLITNAIYENHHGYLLKDELHTIVSSGYGIWGPPFRIGSRSEVIEINISFVE</sequence>
<dbReference type="OrthoDB" id="9780884at2"/>
<evidence type="ECO:0000259" key="2">
    <source>
        <dbReference type="Pfam" id="PF00149"/>
    </source>
</evidence>
<evidence type="ECO:0000256" key="1">
    <source>
        <dbReference type="SAM" id="Phobius"/>
    </source>
</evidence>
<name>A0A4V1LGL0_9BACI</name>
<dbReference type="PANTHER" id="PTHR31302:SF0">
    <property type="entry name" value="TRANSMEMBRANE PROTEIN WITH METALLOPHOSPHOESTERASE DOMAIN"/>
    <property type="match status" value="1"/>
</dbReference>
<accession>A0A4V1LGL0</accession>
<keyword evidence="1" id="KW-1133">Transmembrane helix</keyword>
<evidence type="ECO:0000313" key="3">
    <source>
        <dbReference type="EMBL" id="RXJ02092.1"/>
    </source>
</evidence>
<evidence type="ECO:0000313" key="4">
    <source>
        <dbReference type="Proteomes" id="UP000290649"/>
    </source>
</evidence>
<dbReference type="AlphaFoldDB" id="A0A4V1LGL0"/>
<feature type="transmembrane region" description="Helical" evidence="1">
    <location>
        <begin position="97"/>
        <end position="115"/>
    </location>
</feature>
<dbReference type="InterPro" id="IPR004843">
    <property type="entry name" value="Calcineurin-like_PHP"/>
</dbReference>